<keyword evidence="2" id="KW-0812">Transmembrane</keyword>
<organism evidence="3 4">
    <name type="scientific">Sphingomonas oleivorans</name>
    <dbReference type="NCBI Taxonomy" id="1735121"/>
    <lineage>
        <taxon>Bacteria</taxon>
        <taxon>Pseudomonadati</taxon>
        <taxon>Pseudomonadota</taxon>
        <taxon>Alphaproteobacteria</taxon>
        <taxon>Sphingomonadales</taxon>
        <taxon>Sphingomonadaceae</taxon>
        <taxon>Sphingomonas</taxon>
    </lineage>
</organism>
<dbReference type="GO" id="GO:0015562">
    <property type="term" value="F:efflux transmembrane transporter activity"/>
    <property type="evidence" value="ECO:0007669"/>
    <property type="project" value="InterPro"/>
</dbReference>
<dbReference type="InterPro" id="IPR003423">
    <property type="entry name" value="OMP_efflux"/>
</dbReference>
<dbReference type="Gene3D" id="1.20.1600.10">
    <property type="entry name" value="Outer membrane efflux proteins (OEP)"/>
    <property type="match status" value="1"/>
</dbReference>
<comment type="caution">
    <text evidence="3">The sequence shown here is derived from an EMBL/GenBank/DDBJ whole genome shotgun (WGS) entry which is preliminary data.</text>
</comment>
<evidence type="ECO:0000313" key="3">
    <source>
        <dbReference type="EMBL" id="PTQ10875.1"/>
    </source>
</evidence>
<reference evidence="3 4" key="1">
    <citation type="submission" date="2017-09" db="EMBL/GenBank/DDBJ databases">
        <title>Sphingomonas panjinensis sp.nov., isolated from oil-contaminated soil.</title>
        <authorList>
            <person name="Wang L."/>
            <person name="Chen L."/>
        </authorList>
    </citation>
    <scope>NUCLEOTIDE SEQUENCE [LARGE SCALE GENOMIC DNA]</scope>
    <source>
        <strain evidence="3 4">FW-11</strain>
    </source>
</reference>
<dbReference type="PANTHER" id="PTHR30203">
    <property type="entry name" value="OUTER MEMBRANE CATION EFFLUX PROTEIN"/>
    <property type="match status" value="1"/>
</dbReference>
<dbReference type="PROSITE" id="PS51257">
    <property type="entry name" value="PROKAR_LIPOPROTEIN"/>
    <property type="match status" value="1"/>
</dbReference>
<name>A0A2T5FXM7_9SPHN</name>
<evidence type="ECO:0000313" key="4">
    <source>
        <dbReference type="Proteomes" id="UP000244162"/>
    </source>
</evidence>
<proteinExistence type="inferred from homology"/>
<dbReference type="PANTHER" id="PTHR30203:SF21">
    <property type="entry name" value="OUTER MEMBRANE COMPONENT OF MULTIDRUG EFFLUX PUMP-RELATED"/>
    <property type="match status" value="1"/>
</dbReference>
<dbReference type="Gene3D" id="2.20.200.10">
    <property type="entry name" value="Outer membrane efflux proteins (OEP)"/>
    <property type="match status" value="1"/>
</dbReference>
<comment type="subcellular location">
    <subcellularLocation>
        <location evidence="2">Cell membrane</location>
        <topology evidence="2">Lipid-anchor</topology>
    </subcellularLocation>
</comment>
<dbReference type="Proteomes" id="UP000244162">
    <property type="component" value="Unassembled WGS sequence"/>
</dbReference>
<dbReference type="SUPFAM" id="SSF56954">
    <property type="entry name" value="Outer membrane efflux proteins (OEP)"/>
    <property type="match status" value="1"/>
</dbReference>
<accession>A0A2T5FXM7</accession>
<keyword evidence="4" id="KW-1185">Reference proteome</keyword>
<comment type="similarity">
    <text evidence="1 2">Belongs to the outer membrane factor (OMF) (TC 1.B.17) family.</text>
</comment>
<dbReference type="GO" id="GO:0005886">
    <property type="term" value="C:plasma membrane"/>
    <property type="evidence" value="ECO:0007669"/>
    <property type="project" value="UniProtKB-SubCell"/>
</dbReference>
<dbReference type="NCBIfam" id="TIGR01845">
    <property type="entry name" value="outer_NodT"/>
    <property type="match status" value="1"/>
</dbReference>
<keyword evidence="2" id="KW-0564">Palmitate</keyword>
<keyword evidence="2" id="KW-0472">Membrane</keyword>
<keyword evidence="2" id="KW-0449">Lipoprotein</keyword>
<dbReference type="InterPro" id="IPR010131">
    <property type="entry name" value="MdtP/NodT-like"/>
</dbReference>
<evidence type="ECO:0000256" key="1">
    <source>
        <dbReference type="ARBA" id="ARBA00007613"/>
    </source>
</evidence>
<sequence length="477" mass="50459">MIRNGIVAGAAALLLAGCGTVGPDYHGPASALPKSSKATGAFVSAEHVPVTDAPLPPDWWRLYQDATLDRLISEALAANSDLRVAAANIRRAEAAHLGIEDERRVQTSVQGGPAYIKPSAIEEVMPGEPIPNVSIYSATAGISYQVDLFGQIERAIAASSAETEAARAAYDATRVTIVADVTRAYLDACSAGREIAIAERSIELQRRSTELTERLVRGGRGSSLDATRSRAQEKQILATLPALAGRRRIAAFRLAVLTGKPPADFAPEVDRCAAEPRLSRPIPVGDGAALLKRRPDIRAAERRLAAAVMRIGVATADLYPHISFGASAGSVGFLENPLSADSFKFSIGPLISWEFPNRDRARARIAGAEAESDAALARFDGAVLTALDETERALSIYGHDLEERAATLAARDEAARAAADADRLFRAGRTGFLTALDAQRTAIAADQQLAAIDTRIARDQVAIFLALGGGWEATNAP</sequence>
<dbReference type="EMBL" id="NWBU01000009">
    <property type="protein sequence ID" value="PTQ10875.1"/>
    <property type="molecule type" value="Genomic_DNA"/>
</dbReference>
<evidence type="ECO:0000256" key="2">
    <source>
        <dbReference type="RuleBase" id="RU362097"/>
    </source>
</evidence>
<dbReference type="OrthoDB" id="9770517at2"/>
<keyword evidence="2" id="KW-1134">Transmembrane beta strand</keyword>
<dbReference type="AlphaFoldDB" id="A0A2T5FXM7"/>
<dbReference type="RefSeq" id="WP_107967900.1">
    <property type="nucleotide sequence ID" value="NZ_NWBU01000009.1"/>
</dbReference>
<protein>
    <submittedName>
        <fullName evidence="3">RND transporter</fullName>
    </submittedName>
</protein>
<dbReference type="Pfam" id="PF02321">
    <property type="entry name" value="OEP"/>
    <property type="match status" value="2"/>
</dbReference>
<gene>
    <name evidence="3" type="ORF">CLG96_10825</name>
</gene>